<keyword evidence="4" id="KW-0808">Transferase</keyword>
<dbReference type="SMART" id="SM00387">
    <property type="entry name" value="HATPase_c"/>
    <property type="match status" value="1"/>
</dbReference>
<dbReference type="Pfam" id="PF13426">
    <property type="entry name" value="PAS_9"/>
    <property type="match status" value="1"/>
</dbReference>
<dbReference type="InterPro" id="IPR004358">
    <property type="entry name" value="Sig_transdc_His_kin-like_C"/>
</dbReference>
<dbReference type="InterPro" id="IPR003594">
    <property type="entry name" value="HATPase_dom"/>
</dbReference>
<gene>
    <name evidence="16" type="ORF">SBA5_650024</name>
</gene>
<dbReference type="GO" id="GO:0030295">
    <property type="term" value="F:protein kinase activator activity"/>
    <property type="evidence" value="ECO:0007669"/>
    <property type="project" value="TreeGrafter"/>
</dbReference>
<reference evidence="17" key="1">
    <citation type="submission" date="2018-02" db="EMBL/GenBank/DDBJ databases">
        <authorList>
            <person name="Hausmann B."/>
        </authorList>
    </citation>
    <scope>NUCLEOTIDE SEQUENCE [LARGE SCALE GENOMIC DNA]</scope>
    <source>
        <strain evidence="17">Peat soil MAG SbA5</strain>
    </source>
</reference>
<dbReference type="SMART" id="SM00091">
    <property type="entry name" value="PAS"/>
    <property type="match status" value="1"/>
</dbReference>
<dbReference type="AlphaFoldDB" id="A0A2N9LYX5"/>
<feature type="domain" description="PAS" evidence="15">
    <location>
        <begin position="126"/>
        <end position="172"/>
    </location>
</feature>
<evidence type="ECO:0000256" key="9">
    <source>
        <dbReference type="ARBA" id="ARBA00022989"/>
    </source>
</evidence>
<organism evidence="16 17">
    <name type="scientific">Candidatus Sulfuritelmatomonas gaucii</name>
    <dbReference type="NCBI Taxonomy" id="2043161"/>
    <lineage>
        <taxon>Bacteria</taxon>
        <taxon>Pseudomonadati</taxon>
        <taxon>Acidobacteriota</taxon>
        <taxon>Terriglobia</taxon>
        <taxon>Terriglobales</taxon>
        <taxon>Acidobacteriaceae</taxon>
        <taxon>Candidatus Sulfuritelmatomonas</taxon>
    </lineage>
</organism>
<evidence type="ECO:0000313" key="16">
    <source>
        <dbReference type="EMBL" id="SPE28386.1"/>
    </source>
</evidence>
<dbReference type="PRINTS" id="PR00344">
    <property type="entry name" value="BCTRLSENSOR"/>
</dbReference>
<dbReference type="InterPro" id="IPR005467">
    <property type="entry name" value="His_kinase_dom"/>
</dbReference>
<keyword evidence="7 16" id="KW-0418">Kinase</keyword>
<keyword evidence="11 13" id="KW-0472">Membrane</keyword>
<evidence type="ECO:0000256" key="8">
    <source>
        <dbReference type="ARBA" id="ARBA00022840"/>
    </source>
</evidence>
<dbReference type="InterPro" id="IPR050351">
    <property type="entry name" value="BphY/WalK/GraS-like"/>
</dbReference>
<dbReference type="SUPFAM" id="SSF55785">
    <property type="entry name" value="PYP-like sensor domain (PAS domain)"/>
    <property type="match status" value="1"/>
</dbReference>
<evidence type="ECO:0000256" key="7">
    <source>
        <dbReference type="ARBA" id="ARBA00022777"/>
    </source>
</evidence>
<dbReference type="PANTHER" id="PTHR42878:SF7">
    <property type="entry name" value="SENSOR HISTIDINE KINASE GLRK"/>
    <property type="match status" value="1"/>
</dbReference>
<dbReference type="Gene3D" id="3.30.450.20">
    <property type="entry name" value="PAS domain"/>
    <property type="match status" value="1"/>
</dbReference>
<evidence type="ECO:0000256" key="12">
    <source>
        <dbReference type="SAM" id="Coils"/>
    </source>
</evidence>
<dbReference type="InterPro" id="IPR000014">
    <property type="entry name" value="PAS"/>
</dbReference>
<dbReference type="PROSITE" id="PS50109">
    <property type="entry name" value="HIS_KIN"/>
    <property type="match status" value="1"/>
</dbReference>
<dbReference type="InterPro" id="IPR035965">
    <property type="entry name" value="PAS-like_dom_sf"/>
</dbReference>
<dbReference type="Pfam" id="PF02518">
    <property type="entry name" value="HATPase_c"/>
    <property type="match status" value="1"/>
</dbReference>
<keyword evidence="9 13" id="KW-1133">Transmembrane helix</keyword>
<dbReference type="OrthoDB" id="9772100at2"/>
<name>A0A2N9LYX5_9BACT</name>
<keyword evidence="8" id="KW-0067">ATP-binding</keyword>
<dbReference type="GO" id="GO:0007234">
    <property type="term" value="P:osmosensory signaling via phosphorelay pathway"/>
    <property type="evidence" value="ECO:0007669"/>
    <property type="project" value="TreeGrafter"/>
</dbReference>
<dbReference type="GO" id="GO:0004673">
    <property type="term" value="F:protein histidine kinase activity"/>
    <property type="evidence" value="ECO:0007669"/>
    <property type="project" value="UniProtKB-EC"/>
</dbReference>
<evidence type="ECO:0000256" key="1">
    <source>
        <dbReference type="ARBA" id="ARBA00000085"/>
    </source>
</evidence>
<keyword evidence="6" id="KW-0547">Nucleotide-binding</keyword>
<dbReference type="GO" id="GO:0005524">
    <property type="term" value="F:ATP binding"/>
    <property type="evidence" value="ECO:0007669"/>
    <property type="project" value="UniProtKB-KW"/>
</dbReference>
<keyword evidence="12" id="KW-0175">Coiled coil</keyword>
<feature type="coiled-coil region" evidence="12">
    <location>
        <begin position="109"/>
        <end position="136"/>
    </location>
</feature>
<dbReference type="PANTHER" id="PTHR42878">
    <property type="entry name" value="TWO-COMPONENT HISTIDINE KINASE"/>
    <property type="match status" value="1"/>
</dbReference>
<evidence type="ECO:0000256" key="13">
    <source>
        <dbReference type="SAM" id="Phobius"/>
    </source>
</evidence>
<dbReference type="SUPFAM" id="SSF55874">
    <property type="entry name" value="ATPase domain of HSP90 chaperone/DNA topoisomerase II/histidine kinase"/>
    <property type="match status" value="1"/>
</dbReference>
<evidence type="ECO:0000259" key="15">
    <source>
        <dbReference type="PROSITE" id="PS50112"/>
    </source>
</evidence>
<evidence type="ECO:0000256" key="10">
    <source>
        <dbReference type="ARBA" id="ARBA00023012"/>
    </source>
</evidence>
<comment type="catalytic activity">
    <reaction evidence="1">
        <text>ATP + protein L-histidine = ADP + protein N-phospho-L-histidine.</text>
        <dbReference type="EC" id="2.7.13.3"/>
    </reaction>
</comment>
<proteinExistence type="predicted"/>
<dbReference type="GO" id="GO:0000156">
    <property type="term" value="F:phosphorelay response regulator activity"/>
    <property type="evidence" value="ECO:0007669"/>
    <property type="project" value="TreeGrafter"/>
</dbReference>
<dbReference type="CDD" id="cd00130">
    <property type="entry name" value="PAS"/>
    <property type="match status" value="1"/>
</dbReference>
<evidence type="ECO:0000256" key="3">
    <source>
        <dbReference type="ARBA" id="ARBA00012438"/>
    </source>
</evidence>
<feature type="domain" description="Histidine kinase" evidence="14">
    <location>
        <begin position="258"/>
        <end position="459"/>
    </location>
</feature>
<dbReference type="Gene3D" id="3.30.565.10">
    <property type="entry name" value="Histidine kinase-like ATPase, C-terminal domain"/>
    <property type="match status" value="1"/>
</dbReference>
<keyword evidence="5 13" id="KW-0812">Transmembrane</keyword>
<accession>A0A2N9LYX5</accession>
<evidence type="ECO:0000256" key="5">
    <source>
        <dbReference type="ARBA" id="ARBA00022692"/>
    </source>
</evidence>
<keyword evidence="10" id="KW-0902">Two-component regulatory system</keyword>
<evidence type="ECO:0000256" key="11">
    <source>
        <dbReference type="ARBA" id="ARBA00023136"/>
    </source>
</evidence>
<dbReference type="GO" id="GO:0016020">
    <property type="term" value="C:membrane"/>
    <property type="evidence" value="ECO:0007669"/>
    <property type="project" value="UniProtKB-SubCell"/>
</dbReference>
<feature type="transmembrane region" description="Helical" evidence="13">
    <location>
        <begin position="12"/>
        <end position="29"/>
    </location>
</feature>
<dbReference type="NCBIfam" id="TIGR00229">
    <property type="entry name" value="sensory_box"/>
    <property type="match status" value="1"/>
</dbReference>
<feature type="transmembrane region" description="Helical" evidence="13">
    <location>
        <begin position="35"/>
        <end position="54"/>
    </location>
</feature>
<sequence>MDFLAIYSRTNRKILLITAVVLTGIIGVVDWYTRPFISIGFLYLFPIMLISGIARRWQIVAASVACAVLQELYSNLPLDNAIPRLVFSWLGFSGTGLFLFELLRNRRMVLAHLGEVEEQSRQLREAEEQLQVLVDSSPAAILTVGPSGEILLVNKAARELFSPDNDHLQGQSIGRFVPALQTALQSGQSYLFRTAIQCRAQRADGKPFLAATWFSTYPAQSGGNKLAAIVVDMSEELVSREDLSLDYLLKNARILMSAVSHEVRNMAGAALVFHQNLSRFEALRENADFEALGTLIHGLEKLSAMELTSGTGEQERQAIELAPVLDELRVLVESVCRDSNIELEWAGTEQSCSVWADHYGLIQVFLNLVKNSRRALESAPEKRIRISPTREHQKVVIRFEDSGPGIGDPQVLFRAFQREAQATGLGLYVSRALMRSFGGDLAFEPSERGCTFVVTLQVA</sequence>
<comment type="subcellular location">
    <subcellularLocation>
        <location evidence="2">Membrane</location>
        <topology evidence="2">Multi-pass membrane protein</topology>
    </subcellularLocation>
</comment>
<evidence type="ECO:0000256" key="6">
    <source>
        <dbReference type="ARBA" id="ARBA00022741"/>
    </source>
</evidence>
<evidence type="ECO:0000256" key="2">
    <source>
        <dbReference type="ARBA" id="ARBA00004141"/>
    </source>
</evidence>
<dbReference type="Proteomes" id="UP000239735">
    <property type="component" value="Unassembled WGS sequence"/>
</dbReference>
<dbReference type="EC" id="2.7.13.3" evidence="3"/>
<dbReference type="EMBL" id="OKRB01000125">
    <property type="protein sequence ID" value="SPE28386.1"/>
    <property type="molecule type" value="Genomic_DNA"/>
</dbReference>
<dbReference type="PROSITE" id="PS50112">
    <property type="entry name" value="PAS"/>
    <property type="match status" value="1"/>
</dbReference>
<feature type="transmembrane region" description="Helical" evidence="13">
    <location>
        <begin position="82"/>
        <end position="103"/>
    </location>
</feature>
<evidence type="ECO:0000259" key="14">
    <source>
        <dbReference type="PROSITE" id="PS50109"/>
    </source>
</evidence>
<protein>
    <recommendedName>
        <fullName evidence="3">histidine kinase</fullName>
        <ecNumber evidence="3">2.7.13.3</ecNumber>
    </recommendedName>
</protein>
<dbReference type="InterPro" id="IPR036890">
    <property type="entry name" value="HATPase_C_sf"/>
</dbReference>
<evidence type="ECO:0000313" key="17">
    <source>
        <dbReference type="Proteomes" id="UP000239735"/>
    </source>
</evidence>
<evidence type="ECO:0000256" key="4">
    <source>
        <dbReference type="ARBA" id="ARBA00022679"/>
    </source>
</evidence>